<dbReference type="InterPro" id="IPR016186">
    <property type="entry name" value="C-type_lectin-like/link_sf"/>
</dbReference>
<comment type="caution">
    <text evidence="7">The sequence shown here is derived from an EMBL/GenBank/DDBJ whole genome shotgun (WGS) entry which is preliminary data.</text>
</comment>
<dbReference type="SUPFAM" id="SSF49373">
    <property type="entry name" value="Invasin/intimin cell-adhesion fragments"/>
    <property type="match status" value="3"/>
</dbReference>
<dbReference type="Proteomes" id="UP000321126">
    <property type="component" value="Unassembled WGS sequence"/>
</dbReference>
<reference evidence="7 8" key="1">
    <citation type="submission" date="2019-07" db="EMBL/GenBank/DDBJ databases">
        <title>Serratia strains were isolated from fresh produce.</title>
        <authorList>
            <person name="Cho G.-S."/>
            <person name="Stein M."/>
            <person name="Lee W."/>
            <person name="Suh S.H."/>
            <person name="Franz C.M.A.P."/>
        </authorList>
    </citation>
    <scope>NUCLEOTIDE SEQUENCE [LARGE SCALE GENOMIC DNA]</scope>
    <source>
        <strain evidence="7 8">S16</strain>
    </source>
</reference>
<dbReference type="AlphaFoldDB" id="A0A5C7BLJ4"/>
<gene>
    <name evidence="7" type="ORF">FOT62_24660</name>
</gene>
<dbReference type="Gene3D" id="3.10.100.10">
    <property type="entry name" value="Mannose-Binding Protein A, subunit A"/>
    <property type="match status" value="1"/>
</dbReference>
<sequence>MEKNVTAGRLSPATRGLLAALIVGSALPAAGNEPGHDAAPQTDADTRTAATYAARAGRAFAAGEVGQSTAAWAGSAVAGAAGDRLSQWLGQFGTARVQLDTDARFTLRNAQLDVLLPLYDRDDWLAFTQSSLHRTEDRTQANLGVGLRTFYDDAMLGGNAFLDHDLTGAHTRAGLGIEYWRDFMKLGANTYLRLSDWKTAQDLPDYEARPANGWDLRAEAWLPALPQLGGRLTFAQYYGDAVALFGRDRRQRDPYALTAGLDYTPVPLLTLSAAHSQGAAGENETRLGIAVQYRLGMPWSQQTDPAAVPALRTLAGSRHDLVARDNDIVLTYRKKTLIRLQTVAQMSGEPGELHSLEARVTSTHGLARIDWSAPALLAAGGRLVQTGGDAGVRLPDYLPGAGADNVYTVSGVAVDREGNRSAPAQTRVTVRPPAAPTWRGTFLPAHTVLPADGRHTQTLTLTLTDARGQPADLPATAITVETGPRRGATVSAPVRQAPGVYSAIVTAGREAETLTLTPVVDGTRLPAATVTVGQGTPDPAHSTFTVTPDRLTVGEKATLTFTAGDAGGAPLAGLADDLTLRITDSDGRPVPAGAVTTGTVTESGSAPGTYTAPLAGAQAGDYTLTPLYSGAPMGLPDIILTLLPAARLDTVSVNGATFAVTDGFPTTGFQGATFTLAPDTGSAADYVWASDAHWVAVSDGVVRFTGQGQGGTVTLTATPKQGGDPLHYAFTLTDWYTPTPAKLPWLQADAHCSQTGAALATRAQLSKGKAVRGVGTLWSEWGDMGAYAGAGVLDQNNWTSDARASLRVHYLVNLDNGHDGSAFADGMAFGALCRRAL</sequence>
<dbReference type="FunFam" id="2.40.160.160:FF:000001">
    <property type="entry name" value="Intimin-like inverse autotransporter SinH"/>
    <property type="match status" value="1"/>
</dbReference>
<evidence type="ECO:0000313" key="7">
    <source>
        <dbReference type="EMBL" id="TXE24600.1"/>
    </source>
</evidence>
<dbReference type="PRINTS" id="PR01369">
    <property type="entry name" value="INTIMIN"/>
</dbReference>
<comment type="similarity">
    <text evidence="1">Belongs to the intimin/invasin family.</text>
</comment>
<evidence type="ECO:0000313" key="8">
    <source>
        <dbReference type="Proteomes" id="UP000321126"/>
    </source>
</evidence>
<dbReference type="InterPro" id="IPR024519">
    <property type="entry name" value="IAT_beta"/>
</dbReference>
<proteinExistence type="inferred from homology"/>
<evidence type="ECO:0000256" key="2">
    <source>
        <dbReference type="ARBA" id="ARBA00057597"/>
    </source>
</evidence>
<feature type="domain" description="Invasin" evidence="4">
    <location>
        <begin position="538"/>
        <end position="631"/>
    </location>
</feature>
<dbReference type="Gene3D" id="2.60.40.1080">
    <property type="match status" value="1"/>
</dbReference>
<dbReference type="Pfam" id="PF21764">
    <property type="entry name" value="Invasin_D4"/>
    <property type="match status" value="1"/>
</dbReference>
<feature type="domain" description="Invasin" evidence="6">
    <location>
        <begin position="651"/>
        <end position="698"/>
    </location>
</feature>
<dbReference type="PANTHER" id="PTHR39576">
    <property type="entry name" value="ATTACHING AND EFFACING PROTEIN HOMOLOG-RELATED-RELATED"/>
    <property type="match status" value="1"/>
</dbReference>
<evidence type="ECO:0000259" key="6">
    <source>
        <dbReference type="Pfam" id="PF21764"/>
    </source>
</evidence>
<dbReference type="InterPro" id="IPR008964">
    <property type="entry name" value="Invasin/intimin_cell_adhesion"/>
</dbReference>
<dbReference type="PANTHER" id="PTHR39576:SF2">
    <property type="entry name" value="ATTACHING AND EFFACING PROTEIN HOMOLOG-RELATED"/>
    <property type="match status" value="1"/>
</dbReference>
<dbReference type="InterPro" id="IPR038177">
    <property type="entry name" value="IAT_beta_sf"/>
</dbReference>
<dbReference type="EMBL" id="VOUQ01000031">
    <property type="protein sequence ID" value="TXE24600.1"/>
    <property type="molecule type" value="Genomic_DNA"/>
</dbReference>
<dbReference type="Gene3D" id="2.60.40.10">
    <property type="entry name" value="Immunoglobulins"/>
    <property type="match status" value="2"/>
</dbReference>
<dbReference type="Pfam" id="PF09134">
    <property type="entry name" value="Invasin_D3"/>
    <property type="match status" value="2"/>
</dbReference>
<dbReference type="InterPro" id="IPR051715">
    <property type="entry name" value="Intimin-Invasin_domain"/>
</dbReference>
<feature type="domain" description="Inverse autotransporter beta-domain" evidence="5">
    <location>
        <begin position="67"/>
        <end position="326"/>
    </location>
</feature>
<dbReference type="InterPro" id="IPR048658">
    <property type="entry name" value="Invasin_D4"/>
</dbReference>
<dbReference type="GO" id="GO:0009279">
    <property type="term" value="C:cell outer membrane"/>
    <property type="evidence" value="ECO:0007669"/>
    <property type="project" value="TreeGrafter"/>
</dbReference>
<comment type="function">
    <text evidence="2">Invasin is a protein that allows enteric bacteria to penetrate cultured mammalian cells. The entry of invasin in the cell is mediated by binding several beta-1 chain integrins.</text>
</comment>
<dbReference type="Gene3D" id="2.40.160.160">
    <property type="entry name" value="Inverse autotransporter, beta-domain"/>
    <property type="match status" value="1"/>
</dbReference>
<accession>A0A5C7BLJ4</accession>
<feature type="domain" description="Invasin" evidence="4">
    <location>
        <begin position="444"/>
        <end position="533"/>
    </location>
</feature>
<name>A0A5C7BLJ4_SERMA</name>
<dbReference type="InterPro" id="IPR003535">
    <property type="entry name" value="Intimin/invasin_bac"/>
</dbReference>
<evidence type="ECO:0000259" key="4">
    <source>
        <dbReference type="Pfam" id="PF09134"/>
    </source>
</evidence>
<protein>
    <recommendedName>
        <fullName evidence="3">Invasin</fullName>
    </recommendedName>
</protein>
<dbReference type="Pfam" id="PF11924">
    <property type="entry name" value="IAT_beta"/>
    <property type="match status" value="1"/>
</dbReference>
<evidence type="ECO:0000256" key="1">
    <source>
        <dbReference type="ARBA" id="ARBA00010116"/>
    </source>
</evidence>
<dbReference type="InterPro" id="IPR015217">
    <property type="entry name" value="Invasin_dom_3"/>
</dbReference>
<evidence type="ECO:0000256" key="3">
    <source>
        <dbReference type="ARBA" id="ARBA00074571"/>
    </source>
</evidence>
<organism evidence="7 8">
    <name type="scientific">Serratia marcescens</name>
    <dbReference type="NCBI Taxonomy" id="615"/>
    <lineage>
        <taxon>Bacteria</taxon>
        <taxon>Pseudomonadati</taxon>
        <taxon>Pseudomonadota</taxon>
        <taxon>Gammaproteobacteria</taxon>
        <taxon>Enterobacterales</taxon>
        <taxon>Yersiniaceae</taxon>
        <taxon>Serratia</taxon>
    </lineage>
</organism>
<dbReference type="InterPro" id="IPR013783">
    <property type="entry name" value="Ig-like_fold"/>
</dbReference>
<evidence type="ECO:0000259" key="5">
    <source>
        <dbReference type="Pfam" id="PF11924"/>
    </source>
</evidence>
<dbReference type="GO" id="GO:0007155">
    <property type="term" value="P:cell adhesion"/>
    <property type="evidence" value="ECO:0007669"/>
    <property type="project" value="InterPro"/>
</dbReference>
<dbReference type="RefSeq" id="WP_053091617.1">
    <property type="nucleotide sequence ID" value="NZ_JVEJ01000253.1"/>
</dbReference>